<dbReference type="STRING" id="1280847.SAMN04488036_101242"/>
<dbReference type="OrthoDB" id="9801725at2"/>
<accession>A0A1I4AA08</accession>
<dbReference type="PANTHER" id="PTHR30615">
    <property type="entry name" value="UNCHARACTERIZED PROTEIN YJBQ-RELATED"/>
    <property type="match status" value="1"/>
</dbReference>
<gene>
    <name evidence="2" type="ORF">SAMN04488036_101242</name>
</gene>
<evidence type="ECO:0000256" key="1">
    <source>
        <dbReference type="ARBA" id="ARBA00005534"/>
    </source>
</evidence>
<sequence>MKTVFDIPTRGTGLYEFTPDVARWLAESDAQDGLLTLFVRHTSCSLLIQENADPDVQRDLREFFHRLVPPTSDPAMSYLVHSYEGPDDMPAHIKAAMMPVSLSIPVQAGRMMLGTWQGIYLFEHRTAPHVRHVVAAMTGSAG</sequence>
<dbReference type="PROSITE" id="PS01314">
    <property type="entry name" value="UPF0047"/>
    <property type="match status" value="1"/>
</dbReference>
<dbReference type="SUPFAM" id="SSF111038">
    <property type="entry name" value="YjbQ-like"/>
    <property type="match status" value="1"/>
</dbReference>
<organism evidence="2 3">
    <name type="scientific">Shimia haliotis</name>
    <dbReference type="NCBI Taxonomy" id="1280847"/>
    <lineage>
        <taxon>Bacteria</taxon>
        <taxon>Pseudomonadati</taxon>
        <taxon>Pseudomonadota</taxon>
        <taxon>Alphaproteobacteria</taxon>
        <taxon>Rhodobacterales</taxon>
        <taxon>Roseobacteraceae</taxon>
    </lineage>
</organism>
<dbReference type="RefSeq" id="WP_093319263.1">
    <property type="nucleotide sequence ID" value="NZ_FOSZ01000001.1"/>
</dbReference>
<dbReference type="Proteomes" id="UP000198851">
    <property type="component" value="Unassembled WGS sequence"/>
</dbReference>
<evidence type="ECO:0000313" key="2">
    <source>
        <dbReference type="EMBL" id="SFK53133.1"/>
    </source>
</evidence>
<evidence type="ECO:0000313" key="3">
    <source>
        <dbReference type="Proteomes" id="UP000198851"/>
    </source>
</evidence>
<reference evidence="3" key="1">
    <citation type="submission" date="2016-10" db="EMBL/GenBank/DDBJ databases">
        <authorList>
            <person name="Varghese N."/>
            <person name="Submissions S."/>
        </authorList>
    </citation>
    <scope>NUCLEOTIDE SEQUENCE [LARGE SCALE GENOMIC DNA]</scope>
    <source>
        <strain evidence="3">DSM 28453</strain>
    </source>
</reference>
<name>A0A1I4AA08_9RHOB</name>
<keyword evidence="3" id="KW-1185">Reference proteome</keyword>
<dbReference type="Gene3D" id="2.60.120.460">
    <property type="entry name" value="YjbQ-like"/>
    <property type="match status" value="1"/>
</dbReference>
<dbReference type="InterPro" id="IPR001602">
    <property type="entry name" value="UPF0047_YjbQ-like"/>
</dbReference>
<comment type="similarity">
    <text evidence="1">Belongs to the UPF0047 family.</text>
</comment>
<dbReference type="Pfam" id="PF01894">
    <property type="entry name" value="YjbQ"/>
    <property type="match status" value="1"/>
</dbReference>
<protein>
    <submittedName>
        <fullName evidence="2">Secondary thiamine-phosphate synthase enzyme</fullName>
    </submittedName>
</protein>
<dbReference type="PANTHER" id="PTHR30615:SF8">
    <property type="entry name" value="UPF0047 PROTEIN C4A8.02C"/>
    <property type="match status" value="1"/>
</dbReference>
<dbReference type="AlphaFoldDB" id="A0A1I4AA08"/>
<dbReference type="PIRSF" id="PIRSF004681">
    <property type="entry name" value="UCP004681"/>
    <property type="match status" value="1"/>
</dbReference>
<proteinExistence type="inferred from homology"/>
<dbReference type="EMBL" id="FOSZ01000001">
    <property type="protein sequence ID" value="SFK53133.1"/>
    <property type="molecule type" value="Genomic_DNA"/>
</dbReference>
<dbReference type="InterPro" id="IPR035917">
    <property type="entry name" value="YjbQ-like_sf"/>
</dbReference>
<dbReference type="NCBIfam" id="TIGR00149">
    <property type="entry name" value="TIGR00149_YjbQ"/>
    <property type="match status" value="1"/>
</dbReference>